<evidence type="ECO:0000256" key="4">
    <source>
        <dbReference type="ARBA" id="ARBA00022840"/>
    </source>
</evidence>
<dbReference type="Pfam" id="PF00069">
    <property type="entry name" value="Pkinase"/>
    <property type="match status" value="1"/>
</dbReference>
<evidence type="ECO:0000259" key="8">
    <source>
        <dbReference type="PROSITE" id="PS50110"/>
    </source>
</evidence>
<dbReference type="Pfam" id="PF00072">
    <property type="entry name" value="Response_reg"/>
    <property type="match status" value="1"/>
</dbReference>
<dbReference type="PROSITE" id="PS00108">
    <property type="entry name" value="PROTEIN_KINASE_ST"/>
    <property type="match status" value="1"/>
</dbReference>
<proteinExistence type="predicted"/>
<keyword evidence="1" id="KW-0808">Transferase</keyword>
<dbReference type="EMBL" id="NIZW01000022">
    <property type="protein sequence ID" value="PHQ32816.1"/>
    <property type="molecule type" value="Genomic_DNA"/>
</dbReference>
<dbReference type="InterPro" id="IPR011006">
    <property type="entry name" value="CheY-like_superfamily"/>
</dbReference>
<dbReference type="GO" id="GO:0004674">
    <property type="term" value="F:protein serine/threonine kinase activity"/>
    <property type="evidence" value="ECO:0007669"/>
    <property type="project" value="UniProtKB-KW"/>
</dbReference>
<evidence type="ECO:0000256" key="5">
    <source>
        <dbReference type="PROSITE-ProRule" id="PRU00169"/>
    </source>
</evidence>
<dbReference type="SUPFAM" id="SSF56112">
    <property type="entry name" value="Protein kinase-like (PK-like)"/>
    <property type="match status" value="1"/>
</dbReference>
<feature type="binding site" evidence="6">
    <location>
        <position position="167"/>
    </location>
    <ligand>
        <name>ATP</name>
        <dbReference type="ChEBI" id="CHEBI:30616"/>
    </ligand>
</feature>
<keyword evidence="4 6" id="KW-0067">ATP-binding</keyword>
<dbReference type="SMART" id="SM00448">
    <property type="entry name" value="REC"/>
    <property type="match status" value="1"/>
</dbReference>
<evidence type="ECO:0000259" key="7">
    <source>
        <dbReference type="PROSITE" id="PS50011"/>
    </source>
</evidence>
<evidence type="ECO:0000313" key="9">
    <source>
        <dbReference type="EMBL" id="PHQ32816.1"/>
    </source>
</evidence>
<protein>
    <submittedName>
        <fullName evidence="9">Serine/threonine protein kinase</fullName>
    </submittedName>
</protein>
<accession>A0A2G1W1B8</accession>
<dbReference type="PANTHER" id="PTHR43289:SF30">
    <property type="entry name" value="NON-SPECIFIC SERINE_THREONINE PROTEIN KINASE"/>
    <property type="match status" value="1"/>
</dbReference>
<dbReference type="SMART" id="SM00220">
    <property type="entry name" value="S_TKc"/>
    <property type="match status" value="1"/>
</dbReference>
<dbReference type="InterPro" id="IPR011009">
    <property type="entry name" value="Kinase-like_dom_sf"/>
</dbReference>
<dbReference type="AlphaFoldDB" id="A0A2G1W1B8"/>
<evidence type="ECO:0000256" key="6">
    <source>
        <dbReference type="PROSITE-ProRule" id="PRU10141"/>
    </source>
</evidence>
<dbReference type="GO" id="GO:0000160">
    <property type="term" value="P:phosphorelay signal transduction system"/>
    <property type="evidence" value="ECO:0007669"/>
    <property type="project" value="InterPro"/>
</dbReference>
<feature type="domain" description="Response regulatory" evidence="8">
    <location>
        <begin position="2"/>
        <end position="119"/>
    </location>
</feature>
<dbReference type="RefSeq" id="WP_099263146.1">
    <property type="nucleotide sequence ID" value="NZ_NIZW01000022.1"/>
</dbReference>
<evidence type="ECO:0000256" key="2">
    <source>
        <dbReference type="ARBA" id="ARBA00022741"/>
    </source>
</evidence>
<dbReference type="CDD" id="cd17574">
    <property type="entry name" value="REC_OmpR"/>
    <property type="match status" value="1"/>
</dbReference>
<evidence type="ECO:0000256" key="1">
    <source>
        <dbReference type="ARBA" id="ARBA00022679"/>
    </source>
</evidence>
<name>A0A2G1W1B8_9BACT</name>
<dbReference type="PROSITE" id="PS50011">
    <property type="entry name" value="PROTEIN_KINASE_DOM"/>
    <property type="match status" value="1"/>
</dbReference>
<dbReference type="Gene3D" id="3.40.50.2300">
    <property type="match status" value="1"/>
</dbReference>
<keyword evidence="9" id="KW-0723">Serine/threonine-protein kinase</keyword>
<dbReference type="PROSITE" id="PS00107">
    <property type="entry name" value="PROTEIN_KINASE_ATP"/>
    <property type="match status" value="1"/>
</dbReference>
<dbReference type="GeneID" id="90610977"/>
<reference evidence="9 10" key="1">
    <citation type="submission" date="2017-06" db="EMBL/GenBank/DDBJ databases">
        <title>Description of Rhodopirellula bahusiensis sp. nov.</title>
        <authorList>
            <person name="Kizina J."/>
            <person name="Harder J."/>
        </authorList>
    </citation>
    <scope>NUCLEOTIDE SEQUENCE [LARGE SCALE GENOMIC DNA]</scope>
    <source>
        <strain evidence="9 10">SWK21</strain>
    </source>
</reference>
<dbReference type="SUPFAM" id="SSF52172">
    <property type="entry name" value="CheY-like"/>
    <property type="match status" value="1"/>
</dbReference>
<dbReference type="PROSITE" id="PS50110">
    <property type="entry name" value="RESPONSE_REGULATORY"/>
    <property type="match status" value="1"/>
</dbReference>
<dbReference type="OrthoDB" id="6111975at2"/>
<dbReference type="InterPro" id="IPR001789">
    <property type="entry name" value="Sig_transdc_resp-reg_receiver"/>
</dbReference>
<keyword evidence="5" id="KW-0597">Phosphoprotein</keyword>
<comment type="caution">
    <text evidence="9">The sequence shown here is derived from an EMBL/GenBank/DDBJ whole genome shotgun (WGS) entry which is preliminary data.</text>
</comment>
<feature type="modified residue" description="4-aspartylphosphate" evidence="5">
    <location>
        <position position="52"/>
    </location>
</feature>
<keyword evidence="3 9" id="KW-0418">Kinase</keyword>
<organism evidence="9 10">
    <name type="scientific">Rhodopirellula bahusiensis</name>
    <dbReference type="NCBI Taxonomy" id="2014065"/>
    <lineage>
        <taxon>Bacteria</taxon>
        <taxon>Pseudomonadati</taxon>
        <taxon>Planctomycetota</taxon>
        <taxon>Planctomycetia</taxon>
        <taxon>Pirellulales</taxon>
        <taxon>Pirellulaceae</taxon>
        <taxon>Rhodopirellula</taxon>
    </lineage>
</organism>
<dbReference type="InterPro" id="IPR008271">
    <property type="entry name" value="Ser/Thr_kinase_AS"/>
</dbReference>
<keyword evidence="2 6" id="KW-0547">Nucleotide-binding</keyword>
<dbReference type="InterPro" id="IPR017441">
    <property type="entry name" value="Protein_kinase_ATP_BS"/>
</dbReference>
<dbReference type="Gene3D" id="1.10.510.10">
    <property type="entry name" value="Transferase(Phosphotransferase) domain 1"/>
    <property type="match status" value="1"/>
</dbReference>
<evidence type="ECO:0000256" key="3">
    <source>
        <dbReference type="ARBA" id="ARBA00022777"/>
    </source>
</evidence>
<feature type="domain" description="Protein kinase" evidence="7">
    <location>
        <begin position="138"/>
        <end position="406"/>
    </location>
</feature>
<dbReference type="CDD" id="cd14014">
    <property type="entry name" value="STKc_PknB_like"/>
    <property type="match status" value="1"/>
</dbReference>
<evidence type="ECO:0000313" key="10">
    <source>
        <dbReference type="Proteomes" id="UP000225740"/>
    </source>
</evidence>
<sequence length="417" mass="46454">MKLLIADDNPVWRNLISAAVENWGYRIELASDGNEAYELLQSDDPPRLALLDWLMPGMEGVEICRRIKQDPENPFTYIILLTSRDRDEDMIQGLDAGADDYLTKPIVAPLLKSRLTAARRIIEAVPPMKWTKPQIEGFDVEHLIGRGAFATVWKGVHRPSGKPAAIKIIRADLATDLVFERFAREIQVMRKMDHPGIATIYASHLERDLAYYAMELIDGESLANYIATESPRATRIIEMMALVCDALQHAHDHGVIHRDVKPSNIMVGSDGQPKLVDFGLSKSMFRTKSPVSASSTHDGAVLGTPLYMSPEQARGDASSVDHRSDLYAVGTMLYLFLLREHPHGALSLSREETIDAIANTDPQPATEINPKFNPKLESILSRCLSDDPEERPQSAGQLAQELRGFLNDRAASRIQNL</sequence>
<dbReference type="Proteomes" id="UP000225740">
    <property type="component" value="Unassembled WGS sequence"/>
</dbReference>
<gene>
    <name evidence="9" type="ORF">CEE69_23845</name>
</gene>
<dbReference type="PANTHER" id="PTHR43289">
    <property type="entry name" value="MITOGEN-ACTIVATED PROTEIN KINASE KINASE KINASE 20-RELATED"/>
    <property type="match status" value="1"/>
</dbReference>
<dbReference type="GO" id="GO:0005524">
    <property type="term" value="F:ATP binding"/>
    <property type="evidence" value="ECO:0007669"/>
    <property type="project" value="UniProtKB-UniRule"/>
</dbReference>
<keyword evidence="10" id="KW-1185">Reference proteome</keyword>
<dbReference type="InterPro" id="IPR000719">
    <property type="entry name" value="Prot_kinase_dom"/>
</dbReference>